<reference evidence="1" key="1">
    <citation type="journal article" date="2014" name="Genome Biol. Evol.">
        <title>Pangenome evidence for extensive interdomain horizontal transfer affecting lineage core and shell genes in uncultured planktonic thaumarchaeota and euryarchaeota.</title>
        <authorList>
            <person name="Deschamps P."/>
            <person name="Zivanovic Y."/>
            <person name="Moreira D."/>
            <person name="Rodriguez-Valera F."/>
            <person name="Lopez-Garcia P."/>
        </authorList>
    </citation>
    <scope>NUCLEOTIDE SEQUENCE</scope>
</reference>
<accession>A0A075H0F4</accession>
<proteinExistence type="predicted"/>
<dbReference type="AlphaFoldDB" id="A0A075H0F4"/>
<dbReference type="EMBL" id="KF900837">
    <property type="protein sequence ID" value="AIF08630.1"/>
    <property type="molecule type" value="Genomic_DNA"/>
</dbReference>
<protein>
    <submittedName>
        <fullName evidence="1">Uncharacterized protein</fullName>
    </submittedName>
</protein>
<organism evidence="1">
    <name type="scientific">uncultured marine thaumarchaeote KM3_31_G08</name>
    <dbReference type="NCBI Taxonomy" id="1456121"/>
    <lineage>
        <taxon>Archaea</taxon>
        <taxon>Nitrososphaerota</taxon>
        <taxon>environmental samples</taxon>
    </lineage>
</organism>
<sequence>MAGIDRLISLSLSSKMKKQMGIDILKKVERELFLDHGMSVKLAVEHFQKFSTVLKKNSDLDVDKFEKKCIEKIIKVTKIDDKYFVTIVDSSLSDLLLESMGDPETRQIILSLLENEYIIPKILKESKMPKTSGYRKIENLLLSGILIETGKILSESKKISKIQCIFQKIMIDVQKENIIIILSISEKMFEKSTSMKSLIRDLE</sequence>
<evidence type="ECO:0000313" key="1">
    <source>
        <dbReference type="EMBL" id="AIF08630.1"/>
    </source>
</evidence>
<name>A0A075H0F4_9ARCH</name>